<protein>
    <submittedName>
        <fullName evidence="1">Uncharacterized protein</fullName>
    </submittedName>
</protein>
<accession>A0A6J7X1T4</accession>
<sequence>MSNPYSQDIPFFAKDSSNLVASDAKRWKELAEDLMELVDMFACNKVDLKFYQRTRRSYERNIRG</sequence>
<gene>
    <name evidence="1" type="ORF">UFOVP361_74</name>
</gene>
<proteinExistence type="predicted"/>
<organism evidence="1">
    <name type="scientific">uncultured Caudovirales phage</name>
    <dbReference type="NCBI Taxonomy" id="2100421"/>
    <lineage>
        <taxon>Viruses</taxon>
        <taxon>Duplodnaviria</taxon>
        <taxon>Heunggongvirae</taxon>
        <taxon>Uroviricota</taxon>
        <taxon>Caudoviricetes</taxon>
        <taxon>Peduoviridae</taxon>
        <taxon>Maltschvirus</taxon>
        <taxon>Maltschvirus maltsch</taxon>
    </lineage>
</organism>
<evidence type="ECO:0000313" key="1">
    <source>
        <dbReference type="EMBL" id="CAB5222274.1"/>
    </source>
</evidence>
<reference evidence="1" key="1">
    <citation type="submission" date="2020-05" db="EMBL/GenBank/DDBJ databases">
        <authorList>
            <person name="Chiriac C."/>
            <person name="Salcher M."/>
            <person name="Ghai R."/>
            <person name="Kavagutti S V."/>
        </authorList>
    </citation>
    <scope>NUCLEOTIDE SEQUENCE</scope>
</reference>
<dbReference type="EMBL" id="LR798301">
    <property type="protein sequence ID" value="CAB5222274.1"/>
    <property type="molecule type" value="Genomic_DNA"/>
</dbReference>
<name>A0A6J7X1T4_9CAUD</name>